<evidence type="ECO:0000259" key="11">
    <source>
        <dbReference type="PROSITE" id="PS50268"/>
    </source>
</evidence>
<evidence type="ECO:0000256" key="1">
    <source>
        <dbReference type="ARBA" id="ARBA00004370"/>
    </source>
</evidence>
<dbReference type="PANTHER" id="PTHR24025:SF23">
    <property type="entry name" value="NEURAL-CADHERIN"/>
    <property type="match status" value="1"/>
</dbReference>
<feature type="domain" description="Cadherin" evidence="11">
    <location>
        <begin position="366"/>
        <end position="484"/>
    </location>
</feature>
<feature type="signal peptide" evidence="10">
    <location>
        <begin position="1"/>
        <end position="22"/>
    </location>
</feature>
<evidence type="ECO:0000256" key="10">
    <source>
        <dbReference type="SAM" id="SignalP"/>
    </source>
</evidence>
<dbReference type="SUPFAM" id="SSF49313">
    <property type="entry name" value="Cadherin-like"/>
    <property type="match status" value="11"/>
</dbReference>
<dbReference type="InterPro" id="IPR050971">
    <property type="entry name" value="Cadherin-domain_protein"/>
</dbReference>
<gene>
    <name evidence="13 14" type="primary">LOC107272138</name>
</gene>
<dbReference type="RefSeq" id="XP_015604467.1">
    <property type="nucleotide sequence ID" value="XM_015748981.2"/>
</dbReference>
<dbReference type="KEGG" id="ccin:107272138"/>
<evidence type="ECO:0000256" key="8">
    <source>
        <dbReference type="PROSITE-ProRule" id="PRU00043"/>
    </source>
</evidence>
<evidence type="ECO:0000256" key="7">
    <source>
        <dbReference type="ARBA" id="ARBA00023136"/>
    </source>
</evidence>
<keyword evidence="10" id="KW-0732">Signal</keyword>
<evidence type="ECO:0000256" key="2">
    <source>
        <dbReference type="ARBA" id="ARBA00022692"/>
    </source>
</evidence>
<accession>A0AAJ7C9F6</accession>
<dbReference type="InterPro" id="IPR015919">
    <property type="entry name" value="Cadherin-like_sf"/>
</dbReference>
<dbReference type="Gene3D" id="2.60.40.60">
    <property type="entry name" value="Cadherins"/>
    <property type="match status" value="11"/>
</dbReference>
<evidence type="ECO:0000313" key="12">
    <source>
        <dbReference type="Proteomes" id="UP000694920"/>
    </source>
</evidence>
<evidence type="ECO:0000256" key="3">
    <source>
        <dbReference type="ARBA" id="ARBA00022737"/>
    </source>
</evidence>
<sequence>MAAKVYIGLLIYLIYSISDTGAEWSSPPFLAPDPLDEAVEFFGFNEAASQTNILLEEELDYNVSIAVINYSGSMTPTIGTFEDNKSNLILGAVFEQNADTGLWEVIITNRQDYETAIMQTYRFHIVIGSEQNKIALNIVNIDDNAPVIQANERSCSVEENYEGPMNCTFTISDADGWITQVTFGITSTPTSGSDHFEVIPDYIDGTEYQMNGYLNVTNSLDYETIAMYMLVIKATDGGGNEGSLTIVIEVIDMPDEPPMWTSIISAENILEKSTNTFSVSAIDGDIGINAEINYRIITTEVRDEQYFVVNKTSGVITINPIDRDALAQEIFRFLIVAYEAEDEESAINSTVIIIVEDINDHSPEVSPTELAIEILEETFMKLEFDDSIVITDPDLAEHAQYTVDLTDDSEHDWSSAFLVIPTSGYQRGTFTISVINASRLDYENEDWRNITFRIVATELANTSHVGIRDINVQLINWNDEVPIFKNDTVEVEVPEDVEMGYLIETMLATDRDVDDNVTHSLTYQRTLTIDPVTGDVTTTQDDALDYETMPIVVAQVVATDLASHKTYATLTIHVIDVNDVPPSLYMPSSFPTLEEEVDNGTVVDTFIYATDPDTEAYLVFSIDWDSSSAYKSNIIVDESYYRGHLEIETSYPENHTLYAEATLVVSGRIDYEAFDLMYITIVVTDLTTVHNANSTSSRLTLYISDINDNAPVFQAYDEMMVSENQISDILIGSITATDADGPGNNEVVYYIEPTNGTQSNLVYINTNTGVIRVDEDRAIDAEVYEYLYYNVIASDGVWNTTEMIEIYVIDQNDEEPYLLSHLFESTLYIREKSETGTDIVTVRAFDDDRTSPYNNVSYLINTNYPALLQYFSMQKYTGLLQVSLSEGYILDRDFGDESYTVHLIIRDNYLVDGITWNTNSNTTIVTVILEDINDQVPTLPELNDPAASVSENTANGTHILTVVATDADKPDTNNTRVFYEILSVTAVNDTGIEIGDDCNELFRVETYNQTDALVYANCDLKGYYGTWSLELYVQDLGDDPGPLNDTKTYNIQITDYNYNDPVIVFPSASKSIRLSQTQTLNSQLYLYNHQLLSDFTATDEDNGDSGVVTFSISGNSDALEYFTIVSVSENTAQLQLNALPDFSVQYIYEIVITATDGGSPPRSVSQTQRILFISANGPEFTNATWTAWFRENNTGLDDWAIIPEAHYMLNEGADEEDFVNIYYFFTSEDGDMSYFNLDKDTRNLTLKKVLNREEQETLSLYVVPTIDSEGPPEDPRNEAILNITIIVVDVNDNPPVFDSSHYHGGVTTEDVIGKIILTVSATDADLNDTLTYSIVSSSLSHSDSSLSSVSNPFSIDASSGDLLLQFRPLSSMTGYFDFNILVQDEVYHEDTTNVKVYIVSESVRVVFTFGNNITHVSEEKAFIISSFTDTFGFICNIDYIDSYVDSNGLTVDNITTVTTHFINEEDNLPVLSDLIIVASSDVQTITDLKVILLSRSLYLIDVPTGSNTSSTNTQQVIQWVLICLTIFFFVCSIALLVAYIVRTRRLIERLDKLAVIKFGSQDSGLNRIGVVPTTNKFALEGSNPMWNNKAEVPGDNVSHGSGDSDMIGVENNPHFSYGNGGYVPDDPWESERRESFNPVMASVDGLQKPVTMGKTIEEKSDFHNNKIVYTTEL</sequence>
<keyword evidence="6 9" id="KW-1133">Transmembrane helix</keyword>
<feature type="domain" description="Cadherin" evidence="11">
    <location>
        <begin position="149"/>
        <end position="260"/>
    </location>
</feature>
<dbReference type="GO" id="GO:0005911">
    <property type="term" value="C:cell-cell junction"/>
    <property type="evidence" value="ECO:0007669"/>
    <property type="project" value="TreeGrafter"/>
</dbReference>
<dbReference type="InterPro" id="IPR020894">
    <property type="entry name" value="Cadherin_CS"/>
</dbReference>
<evidence type="ECO:0000256" key="5">
    <source>
        <dbReference type="ARBA" id="ARBA00022889"/>
    </source>
</evidence>
<feature type="domain" description="Cadherin" evidence="11">
    <location>
        <begin position="941"/>
        <end position="1063"/>
    </location>
</feature>
<feature type="domain" description="Cadherin" evidence="11">
    <location>
        <begin position="1213"/>
        <end position="1297"/>
    </location>
</feature>
<keyword evidence="5" id="KW-0130">Cell adhesion</keyword>
<organism evidence="12 13">
    <name type="scientific">Cephus cinctus</name>
    <name type="common">Wheat stem sawfly</name>
    <dbReference type="NCBI Taxonomy" id="211228"/>
    <lineage>
        <taxon>Eukaryota</taxon>
        <taxon>Metazoa</taxon>
        <taxon>Ecdysozoa</taxon>
        <taxon>Arthropoda</taxon>
        <taxon>Hexapoda</taxon>
        <taxon>Insecta</taxon>
        <taxon>Pterygota</taxon>
        <taxon>Neoptera</taxon>
        <taxon>Endopterygota</taxon>
        <taxon>Hymenoptera</taxon>
        <taxon>Cephoidea</taxon>
        <taxon>Cephidae</taxon>
        <taxon>Cephus</taxon>
    </lineage>
</organism>
<dbReference type="Pfam" id="PF00028">
    <property type="entry name" value="Cadherin"/>
    <property type="match status" value="3"/>
</dbReference>
<dbReference type="GO" id="GO:0007156">
    <property type="term" value="P:homophilic cell adhesion via plasma membrane adhesion molecules"/>
    <property type="evidence" value="ECO:0007669"/>
    <property type="project" value="InterPro"/>
</dbReference>
<dbReference type="PRINTS" id="PR00205">
    <property type="entry name" value="CADHERIN"/>
</dbReference>
<keyword evidence="12" id="KW-1185">Reference proteome</keyword>
<feature type="domain" description="Cadherin" evidence="11">
    <location>
        <begin position="592"/>
        <end position="713"/>
    </location>
</feature>
<dbReference type="SMART" id="SM00112">
    <property type="entry name" value="CA"/>
    <property type="match status" value="11"/>
</dbReference>
<feature type="domain" description="Cadherin" evidence="11">
    <location>
        <begin position="485"/>
        <end position="584"/>
    </location>
</feature>
<dbReference type="InterPro" id="IPR002126">
    <property type="entry name" value="Cadherin-like_dom"/>
</dbReference>
<feature type="domain" description="Cadherin" evidence="11">
    <location>
        <begin position="267"/>
        <end position="365"/>
    </location>
</feature>
<evidence type="ECO:0000256" key="6">
    <source>
        <dbReference type="ARBA" id="ARBA00022989"/>
    </source>
</evidence>
<evidence type="ECO:0000313" key="14">
    <source>
        <dbReference type="RefSeq" id="XP_015604467.1"/>
    </source>
</evidence>
<comment type="subcellular location">
    <subcellularLocation>
        <location evidence="1">Membrane</location>
    </subcellularLocation>
</comment>
<keyword evidence="3" id="KW-0677">Repeat</keyword>
<dbReference type="GO" id="GO:0005886">
    <property type="term" value="C:plasma membrane"/>
    <property type="evidence" value="ECO:0007669"/>
    <property type="project" value="InterPro"/>
</dbReference>
<feature type="domain" description="Cadherin" evidence="11">
    <location>
        <begin position="1298"/>
        <end position="1407"/>
    </location>
</feature>
<dbReference type="PANTHER" id="PTHR24025">
    <property type="entry name" value="DESMOGLEIN FAMILY MEMBER"/>
    <property type="match status" value="1"/>
</dbReference>
<dbReference type="GO" id="GO:0005509">
    <property type="term" value="F:calcium ion binding"/>
    <property type="evidence" value="ECO:0007669"/>
    <property type="project" value="UniProtKB-UniRule"/>
</dbReference>
<feature type="domain" description="Cadherin" evidence="11">
    <location>
        <begin position="1066"/>
        <end position="1180"/>
    </location>
</feature>
<dbReference type="RefSeq" id="XP_015604457.1">
    <property type="nucleotide sequence ID" value="XM_015748971.2"/>
</dbReference>
<protein>
    <submittedName>
        <fullName evidence="13 14">Protocadherin-like wing polarity protein stan isoform X1</fullName>
    </submittedName>
</protein>
<feature type="domain" description="Cadherin" evidence="11">
    <location>
        <begin position="829"/>
        <end position="939"/>
    </location>
</feature>
<keyword evidence="2 9" id="KW-0812">Transmembrane</keyword>
<reference evidence="13 14" key="1">
    <citation type="submission" date="2025-04" db="UniProtKB">
        <authorList>
            <consortium name="RefSeq"/>
        </authorList>
    </citation>
    <scope>IDENTIFICATION</scope>
</reference>
<dbReference type="Proteomes" id="UP000694920">
    <property type="component" value="Unplaced"/>
</dbReference>
<feature type="transmembrane region" description="Helical" evidence="9">
    <location>
        <begin position="1516"/>
        <end position="1541"/>
    </location>
</feature>
<keyword evidence="4 8" id="KW-0106">Calcium</keyword>
<dbReference type="PROSITE" id="PS50268">
    <property type="entry name" value="CADHERIN_2"/>
    <property type="match status" value="11"/>
</dbReference>
<evidence type="ECO:0000256" key="4">
    <source>
        <dbReference type="ARBA" id="ARBA00022837"/>
    </source>
</evidence>
<evidence type="ECO:0000256" key="9">
    <source>
        <dbReference type="SAM" id="Phobius"/>
    </source>
</evidence>
<keyword evidence="7 9" id="KW-0472">Membrane</keyword>
<evidence type="ECO:0000313" key="13">
    <source>
        <dbReference type="RefSeq" id="XP_015604457.1"/>
    </source>
</evidence>
<feature type="chain" id="PRO_5044708694" evidence="10">
    <location>
        <begin position="23"/>
        <end position="1673"/>
    </location>
</feature>
<dbReference type="PROSITE" id="PS00232">
    <property type="entry name" value="CADHERIN_1"/>
    <property type="match status" value="3"/>
</dbReference>
<dbReference type="CDD" id="cd11304">
    <property type="entry name" value="Cadherin_repeat"/>
    <property type="match status" value="10"/>
</dbReference>
<feature type="domain" description="Cadherin" evidence="11">
    <location>
        <begin position="713"/>
        <end position="818"/>
    </location>
</feature>
<dbReference type="GeneID" id="107272138"/>
<proteinExistence type="predicted"/>
<name>A0AAJ7C9F6_CEPCN</name>